<name>A0A8H6ZGX6_9AGAR</name>
<gene>
    <name evidence="1" type="ORF">MSAN_00132500</name>
</gene>
<protein>
    <submittedName>
        <fullName evidence="1">Uncharacterized protein</fullName>
    </submittedName>
</protein>
<evidence type="ECO:0000313" key="2">
    <source>
        <dbReference type="Proteomes" id="UP000623467"/>
    </source>
</evidence>
<reference evidence="1" key="1">
    <citation type="submission" date="2020-05" db="EMBL/GenBank/DDBJ databases">
        <title>Mycena genomes resolve the evolution of fungal bioluminescence.</title>
        <authorList>
            <person name="Tsai I.J."/>
        </authorList>
    </citation>
    <scope>NUCLEOTIDE SEQUENCE</scope>
    <source>
        <strain evidence="1">160909Yilan</strain>
    </source>
</reference>
<sequence length="204" mass="22982">MRIEHLTVPFGYIPSPPSFKPHPPSALIIPSPDTARRVARDGGDDDDLTYPPHPDRVVAWQHTIEAKVMLCHARGRAVQDYADIDSRASECEMQSLTTEEFLRHIRYRRPCLHHISHTAPISSAHVSTDAPSPYPHLGSLANPRIYHARCIPSPMDDSQNVYAAFPRPPPSLSRADDSSAYVFLPYSCLILILKRPCSFRVRRL</sequence>
<dbReference type="EMBL" id="JACAZH010000001">
    <property type="protein sequence ID" value="KAF7377134.1"/>
    <property type="molecule type" value="Genomic_DNA"/>
</dbReference>
<organism evidence="1 2">
    <name type="scientific">Mycena sanguinolenta</name>
    <dbReference type="NCBI Taxonomy" id="230812"/>
    <lineage>
        <taxon>Eukaryota</taxon>
        <taxon>Fungi</taxon>
        <taxon>Dikarya</taxon>
        <taxon>Basidiomycota</taxon>
        <taxon>Agaricomycotina</taxon>
        <taxon>Agaricomycetes</taxon>
        <taxon>Agaricomycetidae</taxon>
        <taxon>Agaricales</taxon>
        <taxon>Marasmiineae</taxon>
        <taxon>Mycenaceae</taxon>
        <taxon>Mycena</taxon>
    </lineage>
</organism>
<evidence type="ECO:0000313" key="1">
    <source>
        <dbReference type="EMBL" id="KAF7377134.1"/>
    </source>
</evidence>
<dbReference type="Proteomes" id="UP000623467">
    <property type="component" value="Unassembled WGS sequence"/>
</dbReference>
<proteinExistence type="predicted"/>
<accession>A0A8H6ZGX6</accession>
<dbReference type="AlphaFoldDB" id="A0A8H6ZGX6"/>
<comment type="caution">
    <text evidence="1">The sequence shown here is derived from an EMBL/GenBank/DDBJ whole genome shotgun (WGS) entry which is preliminary data.</text>
</comment>
<keyword evidence="2" id="KW-1185">Reference proteome</keyword>